<keyword evidence="1" id="KW-0472">Membrane</keyword>
<accession>A0A8S5N6C9</accession>
<reference evidence="2" key="1">
    <citation type="journal article" date="2021" name="Proc. Natl. Acad. Sci. U.S.A.">
        <title>A Catalog of Tens of Thousands of Viruses from Human Metagenomes Reveals Hidden Associations with Chronic Diseases.</title>
        <authorList>
            <person name="Tisza M.J."/>
            <person name="Buck C.B."/>
        </authorList>
    </citation>
    <scope>NUCLEOTIDE SEQUENCE</scope>
    <source>
        <strain evidence="2">Ctsgc4</strain>
    </source>
</reference>
<name>A0A8S5N6C9_9CAUD</name>
<keyword evidence="1" id="KW-0812">Transmembrane</keyword>
<evidence type="ECO:0000256" key="1">
    <source>
        <dbReference type="SAM" id="Phobius"/>
    </source>
</evidence>
<evidence type="ECO:0000313" key="2">
    <source>
        <dbReference type="EMBL" id="DAD90190.1"/>
    </source>
</evidence>
<dbReference type="EMBL" id="BK015079">
    <property type="protein sequence ID" value="DAD90190.1"/>
    <property type="molecule type" value="Genomic_DNA"/>
</dbReference>
<protein>
    <submittedName>
        <fullName evidence="2">Uncharacterized protein</fullName>
    </submittedName>
</protein>
<proteinExistence type="predicted"/>
<feature type="transmembrane region" description="Helical" evidence="1">
    <location>
        <begin position="27"/>
        <end position="53"/>
    </location>
</feature>
<keyword evidence="1" id="KW-1133">Transmembrane helix</keyword>
<organism evidence="2">
    <name type="scientific">Siphoviridae sp. ctsgc4</name>
    <dbReference type="NCBI Taxonomy" id="2826486"/>
    <lineage>
        <taxon>Viruses</taxon>
        <taxon>Duplodnaviria</taxon>
        <taxon>Heunggongvirae</taxon>
        <taxon>Uroviricota</taxon>
        <taxon>Caudoviricetes</taxon>
    </lineage>
</organism>
<sequence length="112" mass="13832">MGIRKRPFEWLFLIDDFLTLKVWRWRVWGFLLLFIAVRCKIVMKGGAIMFSFFTNVTKERQKMEHSKKEMELRHKEFADRVRMDIQTGEEELTLKKEFFNQRYGHLFRPRNK</sequence>